<comment type="caution">
    <text evidence="2">The sequence shown here is derived from an EMBL/GenBank/DDBJ whole genome shotgun (WGS) entry which is preliminary data.</text>
</comment>
<name>A0A3E4Q7Z3_9BACT</name>
<dbReference type="AlphaFoldDB" id="A0A3E4Q7Z3"/>
<evidence type="ECO:0000313" key="2">
    <source>
        <dbReference type="EMBL" id="RGK88840.1"/>
    </source>
</evidence>
<organism evidence="2 3">
    <name type="scientific">Prevotella disiens</name>
    <dbReference type="NCBI Taxonomy" id="28130"/>
    <lineage>
        <taxon>Bacteria</taxon>
        <taxon>Pseudomonadati</taxon>
        <taxon>Bacteroidota</taxon>
        <taxon>Bacteroidia</taxon>
        <taxon>Bacteroidales</taxon>
        <taxon>Prevotellaceae</taxon>
        <taxon>Prevotella</taxon>
    </lineage>
</organism>
<evidence type="ECO:0000313" key="3">
    <source>
        <dbReference type="Proteomes" id="UP000260835"/>
    </source>
</evidence>
<keyword evidence="2" id="KW-0808">Transferase</keyword>
<evidence type="ECO:0000259" key="1">
    <source>
        <dbReference type="Pfam" id="PF00535"/>
    </source>
</evidence>
<dbReference type="InterPro" id="IPR029044">
    <property type="entry name" value="Nucleotide-diphossugar_trans"/>
</dbReference>
<dbReference type="Proteomes" id="UP000260835">
    <property type="component" value="Unassembled WGS sequence"/>
</dbReference>
<dbReference type="Pfam" id="PF00535">
    <property type="entry name" value="Glycos_transf_2"/>
    <property type="match status" value="1"/>
</dbReference>
<dbReference type="InterPro" id="IPR001173">
    <property type="entry name" value="Glyco_trans_2-like"/>
</dbReference>
<accession>A0A3E4Q7Z3</accession>
<dbReference type="GO" id="GO:0016758">
    <property type="term" value="F:hexosyltransferase activity"/>
    <property type="evidence" value="ECO:0007669"/>
    <property type="project" value="UniProtKB-ARBA"/>
</dbReference>
<dbReference type="EMBL" id="QSRD01000202">
    <property type="protein sequence ID" value="RGK88840.1"/>
    <property type="molecule type" value="Genomic_DNA"/>
</dbReference>
<feature type="domain" description="Glycosyltransferase 2-like" evidence="1">
    <location>
        <begin position="4"/>
        <end position="55"/>
    </location>
</feature>
<proteinExistence type="predicted"/>
<sequence>MLITVFTPTYNRAKLLPRLHKSLQVQTNKDFEWVIVDDGSTDNTKEVIDNIIIQQDNDFPIR</sequence>
<dbReference type="SUPFAM" id="SSF53448">
    <property type="entry name" value="Nucleotide-diphospho-sugar transferases"/>
    <property type="match status" value="1"/>
</dbReference>
<protein>
    <submittedName>
        <fullName evidence="2">Glycosyltransferase</fullName>
    </submittedName>
</protein>
<reference evidence="2 3" key="1">
    <citation type="submission" date="2018-08" db="EMBL/GenBank/DDBJ databases">
        <title>A genome reference for cultivated species of the human gut microbiota.</title>
        <authorList>
            <person name="Zou Y."/>
            <person name="Xue W."/>
            <person name="Luo G."/>
        </authorList>
    </citation>
    <scope>NUCLEOTIDE SEQUENCE [LARGE SCALE GENOMIC DNA]</scope>
    <source>
        <strain evidence="2 3">TF09-12</strain>
    </source>
</reference>
<gene>
    <name evidence="2" type="ORF">DXC89_11990</name>
</gene>
<dbReference type="Gene3D" id="3.90.550.10">
    <property type="entry name" value="Spore Coat Polysaccharide Biosynthesis Protein SpsA, Chain A"/>
    <property type="match status" value="1"/>
</dbReference>
<dbReference type="CDD" id="cd00761">
    <property type="entry name" value="Glyco_tranf_GTA_type"/>
    <property type="match status" value="1"/>
</dbReference>
<dbReference type="PANTHER" id="PTHR22916">
    <property type="entry name" value="GLYCOSYLTRANSFERASE"/>
    <property type="match status" value="1"/>
</dbReference>